<dbReference type="PANTHER" id="PTHR34203">
    <property type="entry name" value="METHYLTRANSFERASE, FKBM FAMILY PROTEIN"/>
    <property type="match status" value="1"/>
</dbReference>
<dbReference type="GO" id="GO:0008168">
    <property type="term" value="F:methyltransferase activity"/>
    <property type="evidence" value="ECO:0007669"/>
    <property type="project" value="UniProtKB-KW"/>
</dbReference>
<evidence type="ECO:0000313" key="2">
    <source>
        <dbReference type="EMBL" id="GBR76415.1"/>
    </source>
</evidence>
<feature type="domain" description="Methyltransferase FkbM" evidence="1">
    <location>
        <begin position="80"/>
        <end position="224"/>
    </location>
</feature>
<dbReference type="Gene3D" id="3.40.50.150">
    <property type="entry name" value="Vaccinia Virus protein VP39"/>
    <property type="match status" value="1"/>
</dbReference>
<protein>
    <submittedName>
        <fullName evidence="2">Methyltransferase FkbM family protein</fullName>
    </submittedName>
</protein>
<name>A0A388TI20_9BACT</name>
<comment type="caution">
    <text evidence="2">The sequence shown here is derived from an EMBL/GenBank/DDBJ whole genome shotgun (WGS) entry which is preliminary data.</text>
</comment>
<organism evidence="2 3">
    <name type="scientific">Candidatus Termititenax persephonae</name>
    <dbReference type="NCBI Taxonomy" id="2218525"/>
    <lineage>
        <taxon>Bacteria</taxon>
        <taxon>Bacillati</taxon>
        <taxon>Candidatus Margulisiibacteriota</taxon>
        <taxon>Candidatus Termititenacia</taxon>
        <taxon>Candidatus Termititenacales</taxon>
        <taxon>Candidatus Termititenacaceae</taxon>
        <taxon>Candidatus Termititenax</taxon>
    </lineage>
</organism>
<dbReference type="Proteomes" id="UP000275925">
    <property type="component" value="Unassembled WGS sequence"/>
</dbReference>
<dbReference type="EMBL" id="BGZO01000027">
    <property type="protein sequence ID" value="GBR76415.1"/>
    <property type="molecule type" value="Genomic_DNA"/>
</dbReference>
<dbReference type="InterPro" id="IPR052514">
    <property type="entry name" value="SAM-dependent_MTase"/>
</dbReference>
<dbReference type="GO" id="GO:0032259">
    <property type="term" value="P:methylation"/>
    <property type="evidence" value="ECO:0007669"/>
    <property type="project" value="UniProtKB-KW"/>
</dbReference>
<gene>
    <name evidence="2" type="ORF">NO2_0962</name>
</gene>
<proteinExistence type="predicted"/>
<dbReference type="InterPro" id="IPR029063">
    <property type="entry name" value="SAM-dependent_MTases_sf"/>
</dbReference>
<keyword evidence="3" id="KW-1185">Reference proteome</keyword>
<dbReference type="PANTHER" id="PTHR34203:SF15">
    <property type="entry name" value="SLL1173 PROTEIN"/>
    <property type="match status" value="1"/>
</dbReference>
<dbReference type="AlphaFoldDB" id="A0A388TI20"/>
<accession>A0A388TI20</accession>
<dbReference type="NCBIfam" id="TIGR01444">
    <property type="entry name" value="fkbM_fam"/>
    <property type="match status" value="1"/>
</dbReference>
<sequence length="251" mass="28343">MKDNNRGEKFLDINGAKLPDIRWKLCFYGFEDIFLIACFYKNNYAKENVLKLDQYLNESPYEYQDENFAVIVASGDIVIDAGAWIGDFSAYACAKGAKVYAFEPVQENFCWLEKTAGLNKDTAGKIYPVKKGLGSVDAQMEISLDEKNSGAHSLILKDQATLKEMIEVITLDKFVEENNIQQIDFIKADIEGAERELLRGAANVLKKFAPKLAICTYHLPDDPQVLEEIIKNANPRYQVVHLRHKLLAAVP</sequence>
<keyword evidence="2" id="KW-0489">Methyltransferase</keyword>
<evidence type="ECO:0000313" key="3">
    <source>
        <dbReference type="Proteomes" id="UP000275925"/>
    </source>
</evidence>
<dbReference type="InterPro" id="IPR006342">
    <property type="entry name" value="FkbM_mtfrase"/>
</dbReference>
<keyword evidence="2" id="KW-0808">Transferase</keyword>
<dbReference type="Pfam" id="PF05050">
    <property type="entry name" value="Methyltransf_21"/>
    <property type="match status" value="1"/>
</dbReference>
<dbReference type="SUPFAM" id="SSF53335">
    <property type="entry name" value="S-adenosyl-L-methionine-dependent methyltransferases"/>
    <property type="match status" value="1"/>
</dbReference>
<evidence type="ECO:0000259" key="1">
    <source>
        <dbReference type="Pfam" id="PF05050"/>
    </source>
</evidence>
<reference evidence="2 3" key="1">
    <citation type="journal article" date="2019" name="ISME J.">
        <title>Genome analyses of uncultured TG2/ZB3 bacteria in 'Margulisbacteria' specifically attached to ectosymbiotic spirochetes of protists in the termite gut.</title>
        <authorList>
            <person name="Utami Y.D."/>
            <person name="Kuwahara H."/>
            <person name="Igai K."/>
            <person name="Murakami T."/>
            <person name="Sugaya K."/>
            <person name="Morikawa T."/>
            <person name="Nagura Y."/>
            <person name="Yuki M."/>
            <person name="Deevong P."/>
            <person name="Inoue T."/>
            <person name="Kihara K."/>
            <person name="Lo N."/>
            <person name="Yamada A."/>
            <person name="Ohkuma M."/>
            <person name="Hongoh Y."/>
        </authorList>
    </citation>
    <scope>NUCLEOTIDE SEQUENCE [LARGE SCALE GENOMIC DNA]</scope>
    <source>
        <strain evidence="2">NkOx7-02</strain>
    </source>
</reference>